<organism evidence="2 3">
    <name type="scientific">Boothiomyces macroporosus</name>
    <dbReference type="NCBI Taxonomy" id="261099"/>
    <lineage>
        <taxon>Eukaryota</taxon>
        <taxon>Fungi</taxon>
        <taxon>Fungi incertae sedis</taxon>
        <taxon>Chytridiomycota</taxon>
        <taxon>Chytridiomycota incertae sedis</taxon>
        <taxon>Chytridiomycetes</taxon>
        <taxon>Rhizophydiales</taxon>
        <taxon>Terramycetaceae</taxon>
        <taxon>Boothiomyces</taxon>
    </lineage>
</organism>
<keyword evidence="3" id="KW-1185">Reference proteome</keyword>
<dbReference type="EMBL" id="JADGKB010000007">
    <property type="protein sequence ID" value="KAJ3261195.1"/>
    <property type="molecule type" value="Genomic_DNA"/>
</dbReference>
<accession>A0AAD5Y7Y5</accession>
<evidence type="ECO:0000256" key="1">
    <source>
        <dbReference type="SAM" id="SignalP"/>
    </source>
</evidence>
<evidence type="ECO:0000313" key="3">
    <source>
        <dbReference type="Proteomes" id="UP001210925"/>
    </source>
</evidence>
<proteinExistence type="predicted"/>
<keyword evidence="1" id="KW-0732">Signal</keyword>
<evidence type="ECO:0008006" key="4">
    <source>
        <dbReference type="Google" id="ProtNLM"/>
    </source>
</evidence>
<feature type="signal peptide" evidence="1">
    <location>
        <begin position="1"/>
        <end position="19"/>
    </location>
</feature>
<sequence length="244" mass="25406">MKFSTIAVLLASAFALPNGSPICSIDETKISRMGAQENLGYSIVTKATNQNTFTFTIANPKITNFKGVLMYVVSASNPSVHLGKFTISEAKFKECTAGVAAGSTITHANPNPVPLSTTFTWTANTADLAHNDLVVRAVVATYAHGQASGPANWKHVADAPIKKANSPQGPGPVKPLSSRESATISVTKHTSTIHHLTTTVATTEQPTTDVQTVAPTATTTTQKASSGYALTASPLLALAAAIFL</sequence>
<gene>
    <name evidence="2" type="ORF">HK103_006504</name>
</gene>
<feature type="chain" id="PRO_5042245307" description="Reelin domain-containing protein" evidence="1">
    <location>
        <begin position="20"/>
        <end position="244"/>
    </location>
</feature>
<dbReference type="Gene3D" id="2.60.40.4060">
    <property type="entry name" value="Reeler domain"/>
    <property type="match status" value="1"/>
</dbReference>
<dbReference type="Proteomes" id="UP001210925">
    <property type="component" value="Unassembled WGS sequence"/>
</dbReference>
<dbReference type="InterPro" id="IPR042307">
    <property type="entry name" value="Reeler_sf"/>
</dbReference>
<dbReference type="AlphaFoldDB" id="A0AAD5Y7Y5"/>
<protein>
    <recommendedName>
        <fullName evidence="4">Reelin domain-containing protein</fullName>
    </recommendedName>
</protein>
<comment type="caution">
    <text evidence="2">The sequence shown here is derived from an EMBL/GenBank/DDBJ whole genome shotgun (WGS) entry which is preliminary data.</text>
</comment>
<reference evidence="2" key="1">
    <citation type="submission" date="2020-05" db="EMBL/GenBank/DDBJ databases">
        <title>Phylogenomic resolution of chytrid fungi.</title>
        <authorList>
            <person name="Stajich J.E."/>
            <person name="Amses K."/>
            <person name="Simmons R."/>
            <person name="Seto K."/>
            <person name="Myers J."/>
            <person name="Bonds A."/>
            <person name="Quandt C.A."/>
            <person name="Barry K."/>
            <person name="Liu P."/>
            <person name="Grigoriev I."/>
            <person name="Longcore J.E."/>
            <person name="James T.Y."/>
        </authorList>
    </citation>
    <scope>NUCLEOTIDE SEQUENCE</scope>
    <source>
        <strain evidence="2">PLAUS21</strain>
    </source>
</reference>
<name>A0AAD5Y7Y5_9FUNG</name>
<evidence type="ECO:0000313" key="2">
    <source>
        <dbReference type="EMBL" id="KAJ3261195.1"/>
    </source>
</evidence>